<sequence>MRPLLQFSLLPGMHPAGRIQLCRLFTLLEPLLLRGRHLMGPYPRAPPPHPLPSHPSPGVTPVPGWAWEGGCRAEVTALNAFWRPPVERLRITMMLMGPAEPVPWRTSTLFT</sequence>
<evidence type="ECO:0000313" key="1">
    <source>
        <dbReference type="EMBL" id="MEQ2191621.1"/>
    </source>
</evidence>
<accession>A0ABV0Q744</accession>
<feature type="non-terminal residue" evidence="1">
    <location>
        <position position="111"/>
    </location>
</feature>
<dbReference type="EMBL" id="JAHRIN010001010">
    <property type="protein sequence ID" value="MEQ2191621.1"/>
    <property type="molecule type" value="Genomic_DNA"/>
</dbReference>
<reference evidence="1 2" key="1">
    <citation type="submission" date="2021-06" db="EMBL/GenBank/DDBJ databases">
        <authorList>
            <person name="Palmer J.M."/>
        </authorList>
    </citation>
    <scope>NUCLEOTIDE SEQUENCE [LARGE SCALE GENOMIC DNA]</scope>
    <source>
        <strain evidence="1 2">XC_2019</strain>
        <tissue evidence="1">Muscle</tissue>
    </source>
</reference>
<name>A0ABV0Q744_9TELE</name>
<gene>
    <name evidence="1" type="ORF">XENOCAPTIV_000161</name>
</gene>
<evidence type="ECO:0000313" key="2">
    <source>
        <dbReference type="Proteomes" id="UP001434883"/>
    </source>
</evidence>
<dbReference type="Proteomes" id="UP001434883">
    <property type="component" value="Unassembled WGS sequence"/>
</dbReference>
<protein>
    <submittedName>
        <fullName evidence="1">Uncharacterized protein</fullName>
    </submittedName>
</protein>
<organism evidence="1 2">
    <name type="scientific">Xenoophorus captivus</name>
    <dbReference type="NCBI Taxonomy" id="1517983"/>
    <lineage>
        <taxon>Eukaryota</taxon>
        <taxon>Metazoa</taxon>
        <taxon>Chordata</taxon>
        <taxon>Craniata</taxon>
        <taxon>Vertebrata</taxon>
        <taxon>Euteleostomi</taxon>
        <taxon>Actinopterygii</taxon>
        <taxon>Neopterygii</taxon>
        <taxon>Teleostei</taxon>
        <taxon>Neoteleostei</taxon>
        <taxon>Acanthomorphata</taxon>
        <taxon>Ovalentaria</taxon>
        <taxon>Atherinomorphae</taxon>
        <taxon>Cyprinodontiformes</taxon>
        <taxon>Goodeidae</taxon>
        <taxon>Xenoophorus</taxon>
    </lineage>
</organism>
<keyword evidence="2" id="KW-1185">Reference proteome</keyword>
<comment type="caution">
    <text evidence="1">The sequence shown here is derived from an EMBL/GenBank/DDBJ whole genome shotgun (WGS) entry which is preliminary data.</text>
</comment>
<proteinExistence type="predicted"/>